<protein>
    <submittedName>
        <fullName evidence="1">Uncharacterized protein</fullName>
    </submittedName>
</protein>
<proteinExistence type="predicted"/>
<reference evidence="2" key="1">
    <citation type="submission" date="2019-06" db="EMBL/GenBank/DDBJ databases">
        <title>Draft genome sequence of the griseofulvin-producing fungus Xylaria cubensis strain G536.</title>
        <authorList>
            <person name="Mead M.E."/>
            <person name="Raja H.A."/>
            <person name="Steenwyk J.L."/>
            <person name="Knowles S.L."/>
            <person name="Oberlies N.H."/>
            <person name="Rokas A."/>
        </authorList>
    </citation>
    <scope>NUCLEOTIDE SEQUENCE [LARGE SCALE GENOMIC DNA]</scope>
    <source>
        <strain evidence="2">G536</strain>
    </source>
</reference>
<accession>A0A553HNQ1</accession>
<name>A0A553HNQ1_9PEZI</name>
<dbReference type="AlphaFoldDB" id="A0A553HNQ1"/>
<organism evidence="1 2">
    <name type="scientific">Xylaria flabelliformis</name>
    <dbReference type="NCBI Taxonomy" id="2512241"/>
    <lineage>
        <taxon>Eukaryota</taxon>
        <taxon>Fungi</taxon>
        <taxon>Dikarya</taxon>
        <taxon>Ascomycota</taxon>
        <taxon>Pezizomycotina</taxon>
        <taxon>Sordariomycetes</taxon>
        <taxon>Xylariomycetidae</taxon>
        <taxon>Xylariales</taxon>
        <taxon>Xylariaceae</taxon>
        <taxon>Xylaria</taxon>
    </lineage>
</organism>
<evidence type="ECO:0000313" key="1">
    <source>
        <dbReference type="EMBL" id="TRX89582.1"/>
    </source>
</evidence>
<comment type="caution">
    <text evidence="1">The sequence shown here is derived from an EMBL/GenBank/DDBJ whole genome shotgun (WGS) entry which is preliminary data.</text>
</comment>
<evidence type="ECO:0000313" key="2">
    <source>
        <dbReference type="Proteomes" id="UP000319160"/>
    </source>
</evidence>
<dbReference type="Proteomes" id="UP000319160">
    <property type="component" value="Unassembled WGS sequence"/>
</dbReference>
<dbReference type="EMBL" id="VFLP01000065">
    <property type="protein sequence ID" value="TRX89582.1"/>
    <property type="molecule type" value="Genomic_DNA"/>
</dbReference>
<keyword evidence="2" id="KW-1185">Reference proteome</keyword>
<sequence>MATTPLDHFTALEKKPPIYALPLDVGLELLETLQSPGDMIRFALTCPNLLDYWTHFRESIEQRRGHEDELEPDPIENGPALYPPERVITFQTYSRRIMNKLYSHECQKLVLLILFMPNPSDRFYNIEFRRQNTHLGNPYPQLSQRRFERFHRYYTSLEYHDLLFTFKNLNRISPYWDAVHDFALDFAKKALSRAPNWAHHSAPTFAAVYSLDPNGPRAREFRDSSPIQNLDQLHATERERLILAFTQYEAVCACTKISGYWEIRRAIDAGINNQHNFAAWNAERVRQSPLAQQSCCQIERVATVYYYVRLQYLFLFYSLWLEYTNYLARSQTHELLNNEEWNPPFRVPIETPAVFENKQSLLEWIDILCSKGLLFLHEVLKLSTDQRRDFLVKTYYPTRSKFVEVTDRDYVMKSYFDMLSLRPALDDTVTWSDNLSDASGPNLAWLRYNILGTNIIKAANFVDEADINLRRTGYVFWNAQRLTALGLDDRGKLEELQFNADSWGLGTYGVQGWLDSPFQLSHAPGEMGQNPEHFFHDMTLMQPNPYKTPKPAPLLVEFGILGETWRLGEDAATPGGEPLLPNFNFDLPAL</sequence>
<dbReference type="OrthoDB" id="4665438at2759"/>
<gene>
    <name evidence="1" type="ORF">FHL15_009491</name>
</gene>